<evidence type="ECO:0000313" key="2">
    <source>
        <dbReference type="EMBL" id="MFD2522244.1"/>
    </source>
</evidence>
<proteinExistence type="predicted"/>
<name>A0ABW5JAM0_9BACT</name>
<sequence length="130" mass="14222">MKQLFVLFLVFALSSCGDTGIFAPNLAKNVEGVYEVYLLGDGVNNKTMPSDGTSLKIELTPIDKATSSYLMTLTLRNDSDIQEGIFELKKSGDQINLHEDGKNIGFIKDNELSIDYVNGSGVRSVIKAKK</sequence>
<keyword evidence="1" id="KW-0732">Signal</keyword>
<reference evidence="3" key="1">
    <citation type="journal article" date="2019" name="Int. J. Syst. Evol. Microbiol.">
        <title>The Global Catalogue of Microorganisms (GCM) 10K type strain sequencing project: providing services to taxonomists for standard genome sequencing and annotation.</title>
        <authorList>
            <consortium name="The Broad Institute Genomics Platform"/>
            <consortium name="The Broad Institute Genome Sequencing Center for Infectious Disease"/>
            <person name="Wu L."/>
            <person name="Ma J."/>
        </authorList>
    </citation>
    <scope>NUCLEOTIDE SEQUENCE [LARGE SCALE GENOMIC DNA]</scope>
    <source>
        <strain evidence="3">KCTC 52344</strain>
    </source>
</reference>
<keyword evidence="3" id="KW-1185">Reference proteome</keyword>
<dbReference type="RefSeq" id="WP_340240788.1">
    <property type="nucleotide sequence ID" value="NZ_JBBEWC010000026.1"/>
</dbReference>
<protein>
    <recommendedName>
        <fullName evidence="4">Lipoprotein</fullName>
    </recommendedName>
</protein>
<evidence type="ECO:0000313" key="3">
    <source>
        <dbReference type="Proteomes" id="UP001597510"/>
    </source>
</evidence>
<evidence type="ECO:0008006" key="4">
    <source>
        <dbReference type="Google" id="ProtNLM"/>
    </source>
</evidence>
<dbReference type="Proteomes" id="UP001597510">
    <property type="component" value="Unassembled WGS sequence"/>
</dbReference>
<accession>A0ABW5JAM0</accession>
<comment type="caution">
    <text evidence="2">The sequence shown here is derived from an EMBL/GenBank/DDBJ whole genome shotgun (WGS) entry which is preliminary data.</text>
</comment>
<organism evidence="2 3">
    <name type="scientific">Emticicia soli</name>
    <dbReference type="NCBI Taxonomy" id="2027878"/>
    <lineage>
        <taxon>Bacteria</taxon>
        <taxon>Pseudomonadati</taxon>
        <taxon>Bacteroidota</taxon>
        <taxon>Cytophagia</taxon>
        <taxon>Cytophagales</taxon>
        <taxon>Leadbetterellaceae</taxon>
        <taxon>Emticicia</taxon>
    </lineage>
</organism>
<gene>
    <name evidence="2" type="ORF">ACFSR2_15190</name>
</gene>
<evidence type="ECO:0000256" key="1">
    <source>
        <dbReference type="SAM" id="SignalP"/>
    </source>
</evidence>
<feature type="chain" id="PRO_5046873531" description="Lipoprotein" evidence="1">
    <location>
        <begin position="18"/>
        <end position="130"/>
    </location>
</feature>
<dbReference type="PROSITE" id="PS51257">
    <property type="entry name" value="PROKAR_LIPOPROTEIN"/>
    <property type="match status" value="1"/>
</dbReference>
<feature type="signal peptide" evidence="1">
    <location>
        <begin position="1"/>
        <end position="17"/>
    </location>
</feature>
<dbReference type="EMBL" id="JBHULC010000015">
    <property type="protein sequence ID" value="MFD2522244.1"/>
    <property type="molecule type" value="Genomic_DNA"/>
</dbReference>